<dbReference type="FunFam" id="3.80.10.10:FF:001445">
    <property type="entry name" value="F-box protein At5g51380"/>
    <property type="match status" value="1"/>
</dbReference>
<dbReference type="GO" id="GO:0019005">
    <property type="term" value="C:SCF ubiquitin ligase complex"/>
    <property type="evidence" value="ECO:0000318"/>
    <property type="project" value="GO_Central"/>
</dbReference>
<dbReference type="Proteomes" id="UP000029981">
    <property type="component" value="Chromosome 4"/>
</dbReference>
<dbReference type="eggNOG" id="KOG1947">
    <property type="taxonomic scope" value="Eukaryota"/>
</dbReference>
<dbReference type="Gene3D" id="1.20.1280.50">
    <property type="match status" value="1"/>
</dbReference>
<evidence type="ECO:0000313" key="3">
    <source>
        <dbReference type="Proteomes" id="UP000029981"/>
    </source>
</evidence>
<sequence>MRLHSLSSDSPISSPDSKPKSPVSNLIDFTLLLSDELLLRVFSKLPDSQRNSNFLVCKRWLYLQGRLVRSLRVTDFEFLLSGRLVLRFPNLNQVDLVSGCWVSSRNSSILLSHGVLSMHIDPWFLLCSNVGENVVLESVLIDRGLKVLATGCPNLRKLGLVGGSELGLLNVAKECELLQELELHKCSDCILQGIAAFENLQILKLVGSVDGFFNSLVTDIGLTIVARGCRRLVKLELSGCEGSFGGIIVIGQCCQMLEELTLRDHRMDDGWLAGLPYCENLKTLNIMSCQRIDANPGPDEYLSSCPALERLHLQNSQLRDKVSVRALFMTCGAAREILIRDCWGLDDDMFSFANNCWRVKLLLLEGCSLLTTEGLESVVLQWKELQSLEVVSCKNIKDSCISPALSEVFSVLKNLKWRPDTKSLLSSSLIGTCMGKKGGRFF</sequence>
<protein>
    <recommendedName>
        <fullName evidence="4">F-box domain-containing protein</fullName>
    </recommendedName>
</protein>
<organism evidence="2 3">
    <name type="scientific">Cucumis sativus</name>
    <name type="common">Cucumber</name>
    <dbReference type="NCBI Taxonomy" id="3659"/>
    <lineage>
        <taxon>Eukaryota</taxon>
        <taxon>Viridiplantae</taxon>
        <taxon>Streptophyta</taxon>
        <taxon>Embryophyta</taxon>
        <taxon>Tracheophyta</taxon>
        <taxon>Spermatophyta</taxon>
        <taxon>Magnoliopsida</taxon>
        <taxon>eudicotyledons</taxon>
        <taxon>Gunneridae</taxon>
        <taxon>Pentapetalae</taxon>
        <taxon>rosids</taxon>
        <taxon>fabids</taxon>
        <taxon>Cucurbitales</taxon>
        <taxon>Cucurbitaceae</taxon>
        <taxon>Benincaseae</taxon>
        <taxon>Cucumis</taxon>
    </lineage>
</organism>
<dbReference type="PANTHER" id="PTHR13318">
    <property type="entry name" value="PARTNER OF PAIRED, ISOFORM B-RELATED"/>
    <property type="match status" value="1"/>
</dbReference>
<dbReference type="Gene3D" id="3.80.10.10">
    <property type="entry name" value="Ribonuclease Inhibitor"/>
    <property type="match status" value="1"/>
</dbReference>
<dbReference type="InterPro" id="IPR032675">
    <property type="entry name" value="LRR_dom_sf"/>
</dbReference>
<dbReference type="SUPFAM" id="SSF52047">
    <property type="entry name" value="RNI-like"/>
    <property type="match status" value="1"/>
</dbReference>
<evidence type="ECO:0000313" key="2">
    <source>
        <dbReference type="EMBL" id="KGN53145.1"/>
    </source>
</evidence>
<dbReference type="SUPFAM" id="SSF81383">
    <property type="entry name" value="F-box domain"/>
    <property type="match status" value="1"/>
</dbReference>
<evidence type="ECO:0008006" key="4">
    <source>
        <dbReference type="Google" id="ProtNLM"/>
    </source>
</evidence>
<proteinExistence type="predicted"/>
<dbReference type="OrthoDB" id="550575at2759"/>
<name>A0A0A0KU32_CUCSA</name>
<dbReference type="AlphaFoldDB" id="A0A0A0KU32"/>
<gene>
    <name evidence="2" type="ORF">Csa_4G022320</name>
</gene>
<dbReference type="GO" id="GO:0031146">
    <property type="term" value="P:SCF-dependent proteasomal ubiquitin-dependent protein catabolic process"/>
    <property type="evidence" value="ECO:0000318"/>
    <property type="project" value="GO_Central"/>
</dbReference>
<dbReference type="InterPro" id="IPR036047">
    <property type="entry name" value="F-box-like_dom_sf"/>
</dbReference>
<dbReference type="PANTHER" id="PTHR13318:SF124">
    <property type="entry name" value="F-BOX DOMAIN-CONTAINING PROTEIN"/>
    <property type="match status" value="1"/>
</dbReference>
<reference evidence="2 3" key="3">
    <citation type="journal article" date="2010" name="BMC Genomics">
        <title>Transcriptome sequencing and comparative analysis of cucumber flowers with different sex types.</title>
        <authorList>
            <person name="Guo S."/>
            <person name="Zheng Y."/>
            <person name="Joung J.G."/>
            <person name="Liu S."/>
            <person name="Zhang Z."/>
            <person name="Crasta O.R."/>
            <person name="Sobral B.W."/>
            <person name="Xu Y."/>
            <person name="Huang S."/>
            <person name="Fei Z."/>
        </authorList>
    </citation>
    <scope>NUCLEOTIDE SEQUENCE [LARGE SCALE GENOMIC DNA]</scope>
    <source>
        <strain evidence="3">cv. 9930</strain>
    </source>
</reference>
<dbReference type="OMA" id="NNDMFRF"/>
<accession>A0A0A0KU32</accession>
<dbReference type="EMBL" id="CM002925">
    <property type="protein sequence ID" value="KGN53145.1"/>
    <property type="molecule type" value="Genomic_DNA"/>
</dbReference>
<feature type="region of interest" description="Disordered" evidence="1">
    <location>
        <begin position="1"/>
        <end position="21"/>
    </location>
</feature>
<dbReference type="KEGG" id="csv:101208979"/>
<evidence type="ECO:0000256" key="1">
    <source>
        <dbReference type="SAM" id="MobiDB-lite"/>
    </source>
</evidence>
<keyword evidence="3" id="KW-1185">Reference proteome</keyword>
<reference evidence="2 3" key="4">
    <citation type="journal article" date="2011" name="BMC Genomics">
        <title>RNA-Seq improves annotation of protein-coding genes in the cucumber genome.</title>
        <authorList>
            <person name="Li Z."/>
            <person name="Zhang Z."/>
            <person name="Yan P."/>
            <person name="Huang S."/>
            <person name="Fei Z."/>
            <person name="Lin K."/>
        </authorList>
    </citation>
    <scope>NUCLEOTIDE SEQUENCE [LARGE SCALE GENOMIC DNA]</scope>
    <source>
        <strain evidence="3">cv. 9930</strain>
    </source>
</reference>
<reference evidence="2 3" key="2">
    <citation type="journal article" date="2009" name="PLoS ONE">
        <title>An integrated genetic and cytogenetic map of the cucumber genome.</title>
        <authorList>
            <person name="Ren Y."/>
            <person name="Zhang Z."/>
            <person name="Liu J."/>
            <person name="Staub J.E."/>
            <person name="Han Y."/>
            <person name="Cheng Z."/>
            <person name="Li X."/>
            <person name="Lu J."/>
            <person name="Miao H."/>
            <person name="Kang H."/>
            <person name="Xie B."/>
            <person name="Gu X."/>
            <person name="Wang X."/>
            <person name="Du Y."/>
            <person name="Jin W."/>
            <person name="Huang S."/>
        </authorList>
    </citation>
    <scope>NUCLEOTIDE SEQUENCE [LARGE SCALE GENOMIC DNA]</scope>
    <source>
        <strain evidence="3">cv. 9930</strain>
    </source>
</reference>
<dbReference type="Gramene" id="KGN53145">
    <property type="protein sequence ID" value="KGN53145"/>
    <property type="gene ID" value="Csa_4G022320"/>
</dbReference>
<reference evidence="2 3" key="1">
    <citation type="journal article" date="2009" name="Nat. Genet.">
        <title>The genome of the cucumber, Cucumis sativus L.</title>
        <authorList>
            <person name="Huang S."/>
            <person name="Li R."/>
            <person name="Zhang Z."/>
            <person name="Li L."/>
            <person name="Gu X."/>
            <person name="Fan W."/>
            <person name="Lucas W.J."/>
            <person name="Wang X."/>
            <person name="Xie B."/>
            <person name="Ni P."/>
            <person name="Ren Y."/>
            <person name="Zhu H."/>
            <person name="Li J."/>
            <person name="Lin K."/>
            <person name="Jin W."/>
            <person name="Fei Z."/>
            <person name="Li G."/>
            <person name="Staub J."/>
            <person name="Kilian A."/>
            <person name="van der Vossen E.A."/>
            <person name="Wu Y."/>
            <person name="Guo J."/>
            <person name="He J."/>
            <person name="Jia Z."/>
            <person name="Ren Y."/>
            <person name="Tian G."/>
            <person name="Lu Y."/>
            <person name="Ruan J."/>
            <person name="Qian W."/>
            <person name="Wang M."/>
            <person name="Huang Q."/>
            <person name="Li B."/>
            <person name="Xuan Z."/>
            <person name="Cao J."/>
            <person name="Asan"/>
            <person name="Wu Z."/>
            <person name="Zhang J."/>
            <person name="Cai Q."/>
            <person name="Bai Y."/>
            <person name="Zhao B."/>
            <person name="Han Y."/>
            <person name="Li Y."/>
            <person name="Li X."/>
            <person name="Wang S."/>
            <person name="Shi Q."/>
            <person name="Liu S."/>
            <person name="Cho W.K."/>
            <person name="Kim J.Y."/>
            <person name="Xu Y."/>
            <person name="Heller-Uszynska K."/>
            <person name="Miao H."/>
            <person name="Cheng Z."/>
            <person name="Zhang S."/>
            <person name="Wu J."/>
            <person name="Yang Y."/>
            <person name="Kang H."/>
            <person name="Li M."/>
            <person name="Liang H."/>
            <person name="Ren X."/>
            <person name="Shi Z."/>
            <person name="Wen M."/>
            <person name="Jian M."/>
            <person name="Yang H."/>
            <person name="Zhang G."/>
            <person name="Yang Z."/>
            <person name="Chen R."/>
            <person name="Liu S."/>
            <person name="Li J."/>
            <person name="Ma L."/>
            <person name="Liu H."/>
            <person name="Zhou Y."/>
            <person name="Zhao J."/>
            <person name="Fang X."/>
            <person name="Li G."/>
            <person name="Fang L."/>
            <person name="Li Y."/>
            <person name="Liu D."/>
            <person name="Zheng H."/>
            <person name="Zhang Y."/>
            <person name="Qin N."/>
            <person name="Li Z."/>
            <person name="Yang G."/>
            <person name="Yang S."/>
            <person name="Bolund L."/>
            <person name="Kristiansen K."/>
            <person name="Zheng H."/>
            <person name="Li S."/>
            <person name="Zhang X."/>
            <person name="Yang H."/>
            <person name="Wang J."/>
            <person name="Sun R."/>
            <person name="Zhang B."/>
            <person name="Jiang S."/>
            <person name="Wang J."/>
            <person name="Du Y."/>
            <person name="Li S."/>
        </authorList>
    </citation>
    <scope>NUCLEOTIDE SEQUENCE [LARGE SCALE GENOMIC DNA]</scope>
    <source>
        <strain evidence="3">cv. 9930</strain>
    </source>
</reference>